<dbReference type="PATRIC" id="fig|1125712.3.peg.334"/>
<evidence type="ECO:0000313" key="4">
    <source>
        <dbReference type="EMBL" id="ERL10383.1"/>
    </source>
</evidence>
<keyword evidence="2" id="KW-0479">Metal-binding</keyword>
<sequence>MRYDIVSDTHGVLTDQLLHALEGADLIVHAGDICSISNYERLCRIATVKACLGNNDHGHDYGPLVRRDVHFFSEGLRWQICHYRERLDLQTCDIAICGHTHRPLVGRDRRTGTLVMNPGSPTSPRAGGPTIGRIMVDDERVISAEIIKLDDGRLKNRSWF</sequence>
<reference evidence="4 5" key="1">
    <citation type="submission" date="2013-08" db="EMBL/GenBank/DDBJ databases">
        <authorList>
            <person name="Durkin A.S."/>
            <person name="Haft D.R."/>
            <person name="McCorrison J."/>
            <person name="Torralba M."/>
            <person name="Gillis M."/>
            <person name="Haft D.H."/>
            <person name="Methe B."/>
            <person name="Sutton G."/>
            <person name="Nelson K.E."/>
        </authorList>
    </citation>
    <scope>NUCLEOTIDE SEQUENCE [LARGE SCALE GENOMIC DNA]</scope>
    <source>
        <strain evidence="4 5">F0195</strain>
    </source>
</reference>
<protein>
    <recommendedName>
        <fullName evidence="2">Phosphoesterase</fullName>
        <ecNumber evidence="2">3.1.4.-</ecNumber>
    </recommendedName>
</protein>
<proteinExistence type="inferred from homology"/>
<dbReference type="InterPro" id="IPR024654">
    <property type="entry name" value="Calcineurin-like_PHP_lpxH"/>
</dbReference>
<dbReference type="Pfam" id="PF12850">
    <property type="entry name" value="Metallophos_2"/>
    <property type="match status" value="1"/>
</dbReference>
<evidence type="ECO:0000256" key="1">
    <source>
        <dbReference type="ARBA" id="ARBA00008950"/>
    </source>
</evidence>
<dbReference type="eggNOG" id="COG0622">
    <property type="taxonomic scope" value="Bacteria"/>
</dbReference>
<feature type="domain" description="Calcineurin-like phosphoesterase" evidence="3">
    <location>
        <begin position="1"/>
        <end position="137"/>
    </location>
</feature>
<dbReference type="RefSeq" id="WP_021725115.1">
    <property type="nucleotide sequence ID" value="NZ_AWEZ01000010.1"/>
</dbReference>
<dbReference type="Gene3D" id="3.60.21.10">
    <property type="match status" value="1"/>
</dbReference>
<keyword evidence="5" id="KW-1185">Reference proteome</keyword>
<keyword evidence="4" id="KW-0378">Hydrolase</keyword>
<comment type="caution">
    <text evidence="4">The sequence shown here is derived from an EMBL/GenBank/DDBJ whole genome shotgun (WGS) entry which is preliminary data.</text>
</comment>
<comment type="similarity">
    <text evidence="1 2">Belongs to the metallophosphoesterase superfamily. YfcE family.</text>
</comment>
<organism evidence="4 5">
    <name type="scientific">Olsenella profusa F0195</name>
    <dbReference type="NCBI Taxonomy" id="1125712"/>
    <lineage>
        <taxon>Bacteria</taxon>
        <taxon>Bacillati</taxon>
        <taxon>Actinomycetota</taxon>
        <taxon>Coriobacteriia</taxon>
        <taxon>Coriobacteriales</taxon>
        <taxon>Atopobiaceae</taxon>
        <taxon>Olsenella</taxon>
    </lineage>
</organism>
<dbReference type="GO" id="GO:0046872">
    <property type="term" value="F:metal ion binding"/>
    <property type="evidence" value="ECO:0007669"/>
    <property type="project" value="UniProtKB-KW"/>
</dbReference>
<dbReference type="Proteomes" id="UP000016638">
    <property type="component" value="Unassembled WGS sequence"/>
</dbReference>
<dbReference type="EMBL" id="AWEZ01000010">
    <property type="protein sequence ID" value="ERL10383.1"/>
    <property type="molecule type" value="Genomic_DNA"/>
</dbReference>
<comment type="cofactor">
    <cofactor evidence="2">
        <name>a divalent metal cation</name>
        <dbReference type="ChEBI" id="CHEBI:60240"/>
    </cofactor>
</comment>
<dbReference type="InterPro" id="IPR029052">
    <property type="entry name" value="Metallo-depent_PP-like"/>
</dbReference>
<dbReference type="NCBIfam" id="TIGR00040">
    <property type="entry name" value="yfcE"/>
    <property type="match status" value="1"/>
</dbReference>
<accession>U2TWH3</accession>
<dbReference type="InterPro" id="IPR000979">
    <property type="entry name" value="Phosphodiesterase_MJ0936/Vps29"/>
</dbReference>
<dbReference type="SUPFAM" id="SSF56300">
    <property type="entry name" value="Metallo-dependent phosphatases"/>
    <property type="match status" value="1"/>
</dbReference>
<dbReference type="GO" id="GO:0016787">
    <property type="term" value="F:hydrolase activity"/>
    <property type="evidence" value="ECO:0007669"/>
    <property type="project" value="UniProtKB-UniRule"/>
</dbReference>
<evidence type="ECO:0000259" key="3">
    <source>
        <dbReference type="Pfam" id="PF12850"/>
    </source>
</evidence>
<dbReference type="OrthoDB" id="9785951at2"/>
<dbReference type="AlphaFoldDB" id="U2TWH3"/>
<evidence type="ECO:0000256" key="2">
    <source>
        <dbReference type="RuleBase" id="RU362039"/>
    </source>
</evidence>
<gene>
    <name evidence="4" type="ORF">HMPREF1316_1954</name>
</gene>
<evidence type="ECO:0000313" key="5">
    <source>
        <dbReference type="Proteomes" id="UP000016638"/>
    </source>
</evidence>
<dbReference type="EC" id="3.1.4.-" evidence="2"/>
<dbReference type="STRING" id="1125712.HMPREF1316_1954"/>
<name>U2TWH3_9ACTN</name>